<comment type="caution">
    <text evidence="1">The sequence shown here is derived from an EMBL/GenBank/DDBJ whole genome shotgun (WGS) entry which is preliminary data.</text>
</comment>
<name>A0ABV7TR25_9NEIS</name>
<keyword evidence="2" id="KW-1185">Reference proteome</keyword>
<evidence type="ECO:0000313" key="2">
    <source>
        <dbReference type="Proteomes" id="UP001595636"/>
    </source>
</evidence>
<dbReference type="InterPro" id="IPR027417">
    <property type="entry name" value="P-loop_NTPase"/>
</dbReference>
<protein>
    <recommendedName>
        <fullName evidence="3">Helicase</fullName>
    </recommendedName>
</protein>
<dbReference type="EMBL" id="JBHRYH010000008">
    <property type="protein sequence ID" value="MFC3625174.1"/>
    <property type="molecule type" value="Genomic_DNA"/>
</dbReference>
<accession>A0ABV7TR25</accession>
<proteinExistence type="predicted"/>
<organism evidence="1 2">
    <name type="scientific">Vogesella amnigena</name>
    <dbReference type="NCBI Taxonomy" id="1507449"/>
    <lineage>
        <taxon>Bacteria</taxon>
        <taxon>Pseudomonadati</taxon>
        <taxon>Pseudomonadota</taxon>
        <taxon>Betaproteobacteria</taxon>
        <taxon>Neisseriales</taxon>
        <taxon>Chromobacteriaceae</taxon>
        <taxon>Vogesella</taxon>
    </lineage>
</organism>
<gene>
    <name evidence="1" type="ORF">ACFOKJ_03310</name>
</gene>
<dbReference type="SUPFAM" id="SSF52540">
    <property type="entry name" value="P-loop containing nucleoside triphosphate hydrolases"/>
    <property type="match status" value="2"/>
</dbReference>
<evidence type="ECO:0008006" key="3">
    <source>
        <dbReference type="Google" id="ProtNLM"/>
    </source>
</evidence>
<dbReference type="CDD" id="cd18785">
    <property type="entry name" value="SF2_C"/>
    <property type="match status" value="1"/>
</dbReference>
<evidence type="ECO:0000313" key="1">
    <source>
        <dbReference type="EMBL" id="MFC3625174.1"/>
    </source>
</evidence>
<dbReference type="Gene3D" id="3.40.50.300">
    <property type="entry name" value="P-loop containing nucleotide triphosphate hydrolases"/>
    <property type="match status" value="1"/>
</dbReference>
<dbReference type="RefSeq" id="WP_390276636.1">
    <property type="nucleotide sequence ID" value="NZ_JBHRYH010000008.1"/>
</dbReference>
<dbReference type="Proteomes" id="UP001595636">
    <property type="component" value="Unassembled WGS sequence"/>
</dbReference>
<reference evidence="2" key="1">
    <citation type="journal article" date="2019" name="Int. J. Syst. Evol. Microbiol.">
        <title>The Global Catalogue of Microorganisms (GCM) 10K type strain sequencing project: providing services to taxonomists for standard genome sequencing and annotation.</title>
        <authorList>
            <consortium name="The Broad Institute Genomics Platform"/>
            <consortium name="The Broad Institute Genome Sequencing Center for Infectious Disease"/>
            <person name="Wu L."/>
            <person name="Ma J."/>
        </authorList>
    </citation>
    <scope>NUCLEOTIDE SEQUENCE [LARGE SCALE GENOMIC DNA]</scope>
    <source>
        <strain evidence="2">KCTC 42195</strain>
    </source>
</reference>
<sequence>MPGYAPRDSITTYLRSVLFGPTGGETEQITGTPFLRYLTGILFPAGVEVEETIQAVTATADEFEAQTEHGDESTGDQGGGIDLAAEALPAAVGISFKVSDSSEIRCNVWAARYEQKDEDSSHSGRGASVWNRRPLASKDTPEVVLLKKTSGPVSVLEGRAKVVPCWRSLQDGTAIVTIALVNTQHANKRGPDPALSLFQVGMRCEVEDGILPYPKIGTNHDPESEEAEVEFLYRSVQPFARGHGAAADWNTPIDGRSNWVSIDFIPSVDVPKATFELTAPDVHPNCCDLTFLVNADRPQVITALRSLITAYSIWVEKQNESVPNSSNPKVAKKFAARASDWLRRMSLGVDLLENNEIAWQCFRLANEAMAMQMVLIKERPKIPYKRSEHKSCPPFDFKGRSWRPFQIAFLIATIESLVNQGSADRDIVDVIWFPTGGGKTEAYLLVSAFELIRRRLVHGTQDTGTAILSRYTLRFLTAQQFQRTSALIVALEMLRRKRDEELGHRPFSLGLWVGESVTPNQFRKAHEKLQEQLESRNPKNGFLLQACPCCGTEIFPTRMPKGQKKWSQNDFGVIAQPDKFIFRCVSDSCEFKEELPLNVVDEALYQTPPSLLLGTVDKFAMLPWDDRARVFFGGQDDSSIPPSLILQDELHLISGPLGSLAAPYDAAIDAVIAMREGKAKRIGSTATIRNAHEQVRGLYGREVSVFPSPGSRWDDAFFFSTDHQAPGRTYLGVMGQGYIKPVVAMAWTSAALLQSVREVPLSPEALDSYWTLLAYHNSRRELGRTLTAARDEVQARIAAIASSTALARTIGEPLELSAQMVKSLGEAIEALEKPYTSDDPPVDLVPCTSIISVGVDLDRLGIMLMNGQPKLTSEYIQATSRVGRGKVPGLVVSLFSASKPRDRSHYEDFRAYHEAIYRHVEPTSVTPYALPARERTLHAALVAAIRHGTGFRSNDAAKNVDFSDPKVRDCVQFLLEIMCACDKSEASHVSDLMNDRMQEWQEVAESGFPLLYERRQVGSQFAALLTEYGKAKAGACWPTMMSVRNVDAEVRIKVV</sequence>